<gene>
    <name evidence="1" type="ORF">HPB47_021869</name>
</gene>
<dbReference type="Proteomes" id="UP000805193">
    <property type="component" value="Unassembled WGS sequence"/>
</dbReference>
<keyword evidence="2" id="KW-1185">Reference proteome</keyword>
<dbReference type="EMBL" id="JABSTQ010009234">
    <property type="protein sequence ID" value="KAG0431352.1"/>
    <property type="molecule type" value="Genomic_DNA"/>
</dbReference>
<protein>
    <submittedName>
        <fullName evidence="1">Uncharacterized protein</fullName>
    </submittedName>
</protein>
<comment type="caution">
    <text evidence="1">The sequence shown here is derived from an EMBL/GenBank/DDBJ whole genome shotgun (WGS) entry which is preliminary data.</text>
</comment>
<accession>A0AC60QCA9</accession>
<name>A0AC60QCA9_IXOPE</name>
<reference evidence="1 2" key="1">
    <citation type="journal article" date="2020" name="Cell">
        <title>Large-Scale Comparative Analyses of Tick Genomes Elucidate Their Genetic Diversity and Vector Capacities.</title>
        <authorList>
            <consortium name="Tick Genome and Microbiome Consortium (TIGMIC)"/>
            <person name="Jia N."/>
            <person name="Wang J."/>
            <person name="Shi W."/>
            <person name="Du L."/>
            <person name="Sun Y."/>
            <person name="Zhan W."/>
            <person name="Jiang J.F."/>
            <person name="Wang Q."/>
            <person name="Zhang B."/>
            <person name="Ji P."/>
            <person name="Bell-Sakyi L."/>
            <person name="Cui X.M."/>
            <person name="Yuan T.T."/>
            <person name="Jiang B.G."/>
            <person name="Yang W.F."/>
            <person name="Lam T.T."/>
            <person name="Chang Q.C."/>
            <person name="Ding S.J."/>
            <person name="Wang X.J."/>
            <person name="Zhu J.G."/>
            <person name="Ruan X.D."/>
            <person name="Zhao L."/>
            <person name="Wei J.T."/>
            <person name="Ye R.Z."/>
            <person name="Que T.C."/>
            <person name="Du C.H."/>
            <person name="Zhou Y.H."/>
            <person name="Cheng J.X."/>
            <person name="Dai P.F."/>
            <person name="Guo W.B."/>
            <person name="Han X.H."/>
            <person name="Huang E.J."/>
            <person name="Li L.F."/>
            <person name="Wei W."/>
            <person name="Gao Y.C."/>
            <person name="Liu J.Z."/>
            <person name="Shao H.Z."/>
            <person name="Wang X."/>
            <person name="Wang C.C."/>
            <person name="Yang T.C."/>
            <person name="Huo Q.B."/>
            <person name="Li W."/>
            <person name="Chen H.Y."/>
            <person name="Chen S.E."/>
            <person name="Zhou L.G."/>
            <person name="Ni X.B."/>
            <person name="Tian J.H."/>
            <person name="Sheng Y."/>
            <person name="Liu T."/>
            <person name="Pan Y.S."/>
            <person name="Xia L.Y."/>
            <person name="Li J."/>
            <person name="Zhao F."/>
            <person name="Cao W.C."/>
        </authorList>
    </citation>
    <scope>NUCLEOTIDE SEQUENCE [LARGE SCALE GENOMIC DNA]</scope>
    <source>
        <strain evidence="1">Iper-2018</strain>
    </source>
</reference>
<evidence type="ECO:0000313" key="2">
    <source>
        <dbReference type="Proteomes" id="UP000805193"/>
    </source>
</evidence>
<proteinExistence type="predicted"/>
<sequence>MPIKLRDYKTYQQDQYTAILVHQQYRTGLKNPLDTDTSPCHVTILPIKRGAAGIHILNVYSPPPPPKGRKSNLAQLIRGFLGGAKREPAIIGGDFNNPHPSWRYPSATPKGRRLEEAINQEGLTLLTDTPFPTRLRNTVCRYTCADLTMAINVTNPNWRKLNQHLSSDH</sequence>
<evidence type="ECO:0000313" key="1">
    <source>
        <dbReference type="EMBL" id="KAG0431352.1"/>
    </source>
</evidence>
<organism evidence="1 2">
    <name type="scientific">Ixodes persulcatus</name>
    <name type="common">Taiga tick</name>
    <dbReference type="NCBI Taxonomy" id="34615"/>
    <lineage>
        <taxon>Eukaryota</taxon>
        <taxon>Metazoa</taxon>
        <taxon>Ecdysozoa</taxon>
        <taxon>Arthropoda</taxon>
        <taxon>Chelicerata</taxon>
        <taxon>Arachnida</taxon>
        <taxon>Acari</taxon>
        <taxon>Parasitiformes</taxon>
        <taxon>Ixodida</taxon>
        <taxon>Ixodoidea</taxon>
        <taxon>Ixodidae</taxon>
        <taxon>Ixodinae</taxon>
        <taxon>Ixodes</taxon>
    </lineage>
</organism>